<evidence type="ECO:0000256" key="5">
    <source>
        <dbReference type="ARBA" id="ARBA00022806"/>
    </source>
</evidence>
<keyword evidence="3 9" id="KW-0547">Nucleotide-binding</keyword>
<dbReference type="EMBL" id="JAGSXJ010000046">
    <property type="protein sequence ID" value="KAH6662394.1"/>
    <property type="molecule type" value="Genomic_DNA"/>
</dbReference>
<protein>
    <recommendedName>
        <fullName evidence="10">ATP-dependent RNA helicase</fullName>
        <ecNumber evidence="10">3.6.4.13</ecNumber>
    </recommendedName>
</protein>
<dbReference type="SUPFAM" id="SSF52540">
    <property type="entry name" value="P-loop containing nucleoside triphosphate hydrolases"/>
    <property type="match status" value="1"/>
</dbReference>
<proteinExistence type="inferred from homology"/>
<dbReference type="InterPro" id="IPR001650">
    <property type="entry name" value="Helicase_C-like"/>
</dbReference>
<dbReference type="GO" id="GO:0006364">
    <property type="term" value="P:rRNA processing"/>
    <property type="evidence" value="ECO:0007669"/>
    <property type="project" value="UniProtKB-KW"/>
</dbReference>
<feature type="region of interest" description="Disordered" evidence="11">
    <location>
        <begin position="720"/>
        <end position="739"/>
    </location>
</feature>
<evidence type="ECO:0000256" key="3">
    <source>
        <dbReference type="ARBA" id="ARBA00022741"/>
    </source>
</evidence>
<evidence type="ECO:0000256" key="7">
    <source>
        <dbReference type="ARBA" id="ARBA00022884"/>
    </source>
</evidence>
<accession>A0A9P9A6C1</accession>
<keyword evidence="2" id="KW-0698">rRNA processing</keyword>
<dbReference type="SMART" id="SM00487">
    <property type="entry name" value="DEXDc"/>
    <property type="match status" value="1"/>
</dbReference>
<keyword evidence="6 9" id="KW-0067">ATP-binding</keyword>
<dbReference type="GO" id="GO:0005524">
    <property type="term" value="F:ATP binding"/>
    <property type="evidence" value="ECO:0007669"/>
    <property type="project" value="UniProtKB-UniRule"/>
</dbReference>
<feature type="compositionally biased region" description="Basic and acidic residues" evidence="11">
    <location>
        <begin position="118"/>
        <end position="133"/>
    </location>
</feature>
<feature type="region of interest" description="Disordered" evidence="11">
    <location>
        <begin position="85"/>
        <end position="212"/>
    </location>
</feature>
<comment type="subcellular location">
    <subcellularLocation>
        <location evidence="1">Nucleus</location>
        <location evidence="1">Nucleolus</location>
    </subcellularLocation>
</comment>
<dbReference type="OrthoDB" id="4310724at2759"/>
<evidence type="ECO:0000256" key="11">
    <source>
        <dbReference type="SAM" id="MobiDB-lite"/>
    </source>
</evidence>
<name>A0A9P9A6C1_9PEZI</name>
<dbReference type="PROSITE" id="PS51194">
    <property type="entry name" value="HELICASE_CTER"/>
    <property type="match status" value="1"/>
</dbReference>
<dbReference type="SMART" id="SM00490">
    <property type="entry name" value="HELICc"/>
    <property type="match status" value="1"/>
</dbReference>
<keyword evidence="4 9" id="KW-0378">Hydrolase</keyword>
<dbReference type="PROSITE" id="PS00039">
    <property type="entry name" value="DEAD_ATP_HELICASE"/>
    <property type="match status" value="1"/>
</dbReference>
<comment type="catalytic activity">
    <reaction evidence="10">
        <text>ATP + H2O = ADP + phosphate + H(+)</text>
        <dbReference type="Rhea" id="RHEA:13065"/>
        <dbReference type="ChEBI" id="CHEBI:15377"/>
        <dbReference type="ChEBI" id="CHEBI:15378"/>
        <dbReference type="ChEBI" id="CHEBI:30616"/>
        <dbReference type="ChEBI" id="CHEBI:43474"/>
        <dbReference type="ChEBI" id="CHEBI:456216"/>
        <dbReference type="EC" id="3.6.4.13"/>
    </reaction>
</comment>
<dbReference type="PROSITE" id="PS51192">
    <property type="entry name" value="HELICASE_ATP_BIND_1"/>
    <property type="match status" value="1"/>
</dbReference>
<dbReference type="InterPro" id="IPR014014">
    <property type="entry name" value="RNA_helicase_DEAD_Q_motif"/>
</dbReference>
<evidence type="ECO:0000256" key="2">
    <source>
        <dbReference type="ARBA" id="ARBA00022552"/>
    </source>
</evidence>
<evidence type="ECO:0000313" key="15">
    <source>
        <dbReference type="EMBL" id="KAH6662394.1"/>
    </source>
</evidence>
<organism evidence="15 16">
    <name type="scientific">Plectosphaerella plurivora</name>
    <dbReference type="NCBI Taxonomy" id="936078"/>
    <lineage>
        <taxon>Eukaryota</taxon>
        <taxon>Fungi</taxon>
        <taxon>Dikarya</taxon>
        <taxon>Ascomycota</taxon>
        <taxon>Pezizomycotina</taxon>
        <taxon>Sordariomycetes</taxon>
        <taxon>Hypocreomycetidae</taxon>
        <taxon>Glomerellales</taxon>
        <taxon>Plectosphaerellaceae</taxon>
        <taxon>Plectosphaerella</taxon>
    </lineage>
</organism>
<dbReference type="InterPro" id="IPR014001">
    <property type="entry name" value="Helicase_ATP-bd"/>
</dbReference>
<dbReference type="PROSITE" id="PS51195">
    <property type="entry name" value="Q_MOTIF"/>
    <property type="match status" value="1"/>
</dbReference>
<dbReference type="InterPro" id="IPR011545">
    <property type="entry name" value="DEAD/DEAH_box_helicase_dom"/>
</dbReference>
<evidence type="ECO:0000256" key="4">
    <source>
        <dbReference type="ARBA" id="ARBA00022801"/>
    </source>
</evidence>
<evidence type="ECO:0000259" key="12">
    <source>
        <dbReference type="PROSITE" id="PS51192"/>
    </source>
</evidence>
<dbReference type="CDD" id="cd18787">
    <property type="entry name" value="SF2_C_DEAD"/>
    <property type="match status" value="1"/>
</dbReference>
<sequence length="800" mass="88306">MAPMSKNKRKTAVAGLSVAPAKRQKLGGLKAGLSKKKRAVNLDSLSWTPVDIPEMFNDAEGFYNLEMIEGVEVVKDGDNVEFRVVDDQAGQSEPEADEFEGFSDNEAPANEDATVETEPTKVNKEEEKQKKNEPVANLKDATDAIDLTTLTETTDASTAEAKPTQDAAKKPTKAEKREKAKKERENKQKEKKKAEKAAKAAGPKAQEAKEDADLESNVFNGLDEAAEEEEELDMSKWMALDLSTTIVNTIARLKFPKPTAIQAATIPEIIAGHDVIGKASTGSGKTLAFAIPIVERWLEKQPQHAEPTPKADPEDPKTPLALVISPTRELAHQIVQHIKSLCEGLSPAPYVCSVTGGLSVFKQQRQLAKADIVVGTPGRMWEVLSTDKALMDSFKGIQYLVVDEADRILSEGHFKEAEEILKAIDRQVTEEDDEEEAKLVPRQTLVFSATFHKGLQQKLAGKGKFGLMSDEESMEYLLKRVNFREEIPKFIDTNPISQMADGLKEGMVECGAMEKDLYLYALIMLNPNRRSLVFTNSISTVRRLTPMLQNLNINAVALHSQMPQKARLRSVEKFSATKPGTTAVLIATDVAARGLDIKGIEQVVHYHVPRAADMYVHRSGRTARANTAGLSVLLCAPEEVTPVRRLAAKVHHERAAKKKYMIHTIDLDRKLVSRLKPRLDLAKKIADAVQAKEKGGKDDDWVKQAAEDLGVEYDSEELEKSSNWGGRGSQRKAKQKENRAIPKAEMAAMRAQLRELLSKRINAGVSERYITSGKINVDGLLRGAQTDFLGKVDLLDLDNL</sequence>
<feature type="compositionally biased region" description="Basic and acidic residues" evidence="11">
    <location>
        <begin position="167"/>
        <end position="198"/>
    </location>
</feature>
<reference evidence="15" key="1">
    <citation type="journal article" date="2021" name="Nat. Commun.">
        <title>Genetic determinants of endophytism in the Arabidopsis root mycobiome.</title>
        <authorList>
            <person name="Mesny F."/>
            <person name="Miyauchi S."/>
            <person name="Thiergart T."/>
            <person name="Pickel B."/>
            <person name="Atanasova L."/>
            <person name="Karlsson M."/>
            <person name="Huettel B."/>
            <person name="Barry K.W."/>
            <person name="Haridas S."/>
            <person name="Chen C."/>
            <person name="Bauer D."/>
            <person name="Andreopoulos W."/>
            <person name="Pangilinan J."/>
            <person name="LaButti K."/>
            <person name="Riley R."/>
            <person name="Lipzen A."/>
            <person name="Clum A."/>
            <person name="Drula E."/>
            <person name="Henrissat B."/>
            <person name="Kohler A."/>
            <person name="Grigoriev I.V."/>
            <person name="Martin F.M."/>
            <person name="Hacquard S."/>
        </authorList>
    </citation>
    <scope>NUCLEOTIDE SEQUENCE</scope>
    <source>
        <strain evidence="15">MPI-SDFR-AT-0117</strain>
    </source>
</reference>
<keyword evidence="7 10" id="KW-0694">RNA-binding</keyword>
<dbReference type="GO" id="GO:0005730">
    <property type="term" value="C:nucleolus"/>
    <property type="evidence" value="ECO:0007669"/>
    <property type="project" value="UniProtKB-SubCell"/>
</dbReference>
<evidence type="ECO:0000256" key="8">
    <source>
        <dbReference type="PROSITE-ProRule" id="PRU00552"/>
    </source>
</evidence>
<evidence type="ECO:0000256" key="10">
    <source>
        <dbReference type="RuleBase" id="RU365068"/>
    </source>
</evidence>
<keyword evidence="16" id="KW-1185">Reference proteome</keyword>
<feature type="compositionally biased region" description="Low complexity" evidence="11">
    <location>
        <begin position="144"/>
        <end position="161"/>
    </location>
</feature>
<dbReference type="GO" id="GO:0003724">
    <property type="term" value="F:RNA helicase activity"/>
    <property type="evidence" value="ECO:0007669"/>
    <property type="project" value="UniProtKB-EC"/>
</dbReference>
<dbReference type="CDD" id="cd17946">
    <property type="entry name" value="DEADc_DDX24"/>
    <property type="match status" value="1"/>
</dbReference>
<evidence type="ECO:0000256" key="1">
    <source>
        <dbReference type="ARBA" id="ARBA00004604"/>
    </source>
</evidence>
<dbReference type="GO" id="GO:0016787">
    <property type="term" value="F:hydrolase activity"/>
    <property type="evidence" value="ECO:0007669"/>
    <property type="project" value="UniProtKB-KW"/>
</dbReference>
<feature type="domain" description="Helicase ATP-binding" evidence="12">
    <location>
        <begin position="266"/>
        <end position="469"/>
    </location>
</feature>
<dbReference type="InterPro" id="IPR027417">
    <property type="entry name" value="P-loop_NTPase"/>
</dbReference>
<comment type="domain">
    <text evidence="10">The Q motif is unique to and characteristic of the DEAD box family of RNA helicases and controls ATP binding and hydrolysis.</text>
</comment>
<evidence type="ECO:0000259" key="14">
    <source>
        <dbReference type="PROSITE" id="PS51195"/>
    </source>
</evidence>
<dbReference type="PANTHER" id="PTHR24031">
    <property type="entry name" value="RNA HELICASE"/>
    <property type="match status" value="1"/>
</dbReference>
<feature type="domain" description="Helicase C-terminal" evidence="13">
    <location>
        <begin position="518"/>
        <end position="666"/>
    </location>
</feature>
<evidence type="ECO:0000256" key="9">
    <source>
        <dbReference type="RuleBase" id="RU000492"/>
    </source>
</evidence>
<dbReference type="Proteomes" id="UP000770015">
    <property type="component" value="Unassembled WGS sequence"/>
</dbReference>
<feature type="short sequence motif" description="Q motif" evidence="8">
    <location>
        <begin position="235"/>
        <end position="263"/>
    </location>
</feature>
<feature type="domain" description="DEAD-box RNA helicase Q" evidence="14">
    <location>
        <begin position="235"/>
        <end position="263"/>
    </location>
</feature>
<comment type="similarity">
    <text evidence="9">Belongs to the DEAD box helicase family.</text>
</comment>
<dbReference type="InterPro" id="IPR000629">
    <property type="entry name" value="RNA-helicase_DEAD-box_CS"/>
</dbReference>
<dbReference type="EC" id="3.6.4.13" evidence="10"/>
<gene>
    <name evidence="15" type="ORF">F5X68DRAFT_218540</name>
</gene>
<evidence type="ECO:0000259" key="13">
    <source>
        <dbReference type="PROSITE" id="PS51194"/>
    </source>
</evidence>
<dbReference type="AlphaFoldDB" id="A0A9P9A6C1"/>
<comment type="function">
    <text evidence="10">RNA helicase.</text>
</comment>
<dbReference type="Pfam" id="PF00271">
    <property type="entry name" value="Helicase_C"/>
    <property type="match status" value="1"/>
</dbReference>
<dbReference type="Gene3D" id="3.40.50.300">
    <property type="entry name" value="P-loop containing nucleotide triphosphate hydrolases"/>
    <property type="match status" value="2"/>
</dbReference>
<comment type="caution">
    <text evidence="15">The sequence shown here is derived from an EMBL/GenBank/DDBJ whole genome shotgun (WGS) entry which is preliminary data.</text>
</comment>
<feature type="compositionally biased region" description="Acidic residues" evidence="11">
    <location>
        <begin position="94"/>
        <end position="103"/>
    </location>
</feature>
<evidence type="ECO:0000313" key="16">
    <source>
        <dbReference type="Proteomes" id="UP000770015"/>
    </source>
</evidence>
<keyword evidence="5 9" id="KW-0347">Helicase</keyword>
<dbReference type="GO" id="GO:0003723">
    <property type="term" value="F:RNA binding"/>
    <property type="evidence" value="ECO:0007669"/>
    <property type="project" value="UniProtKB-UniRule"/>
</dbReference>
<evidence type="ECO:0000256" key="6">
    <source>
        <dbReference type="ARBA" id="ARBA00022840"/>
    </source>
</evidence>
<dbReference type="Pfam" id="PF00270">
    <property type="entry name" value="DEAD"/>
    <property type="match status" value="1"/>
</dbReference>